<gene>
    <name evidence="1" type="ORF">EVAR_6720_1</name>
</gene>
<keyword evidence="2" id="KW-1185">Reference proteome</keyword>
<reference evidence="1 2" key="1">
    <citation type="journal article" date="2019" name="Commun. Biol.">
        <title>The bagworm genome reveals a unique fibroin gene that provides high tensile strength.</title>
        <authorList>
            <person name="Kono N."/>
            <person name="Nakamura H."/>
            <person name="Ohtoshi R."/>
            <person name="Tomita M."/>
            <person name="Numata K."/>
            <person name="Arakawa K."/>
        </authorList>
    </citation>
    <scope>NUCLEOTIDE SEQUENCE [LARGE SCALE GENOMIC DNA]</scope>
</reference>
<sequence length="119" mass="13044">MSSHARLCVSSGRAQAPRSDRLVHQTGLSLVSFFTQTNATRRNRVSFAERFIEHAHPTPGIVTASVAMGVTSPQPARLKSQVSQSETIIILGEFMWVFEGAVMKICKSGGRLRTDTARE</sequence>
<dbReference type="EMBL" id="BGZK01000273">
    <property type="protein sequence ID" value="GBP33372.1"/>
    <property type="molecule type" value="Genomic_DNA"/>
</dbReference>
<dbReference type="AlphaFoldDB" id="A0A4C1V514"/>
<comment type="caution">
    <text evidence="1">The sequence shown here is derived from an EMBL/GenBank/DDBJ whole genome shotgun (WGS) entry which is preliminary data.</text>
</comment>
<evidence type="ECO:0000313" key="1">
    <source>
        <dbReference type="EMBL" id="GBP33372.1"/>
    </source>
</evidence>
<dbReference type="Proteomes" id="UP000299102">
    <property type="component" value="Unassembled WGS sequence"/>
</dbReference>
<organism evidence="1 2">
    <name type="scientific">Eumeta variegata</name>
    <name type="common">Bagworm moth</name>
    <name type="synonym">Eumeta japonica</name>
    <dbReference type="NCBI Taxonomy" id="151549"/>
    <lineage>
        <taxon>Eukaryota</taxon>
        <taxon>Metazoa</taxon>
        <taxon>Ecdysozoa</taxon>
        <taxon>Arthropoda</taxon>
        <taxon>Hexapoda</taxon>
        <taxon>Insecta</taxon>
        <taxon>Pterygota</taxon>
        <taxon>Neoptera</taxon>
        <taxon>Endopterygota</taxon>
        <taxon>Lepidoptera</taxon>
        <taxon>Glossata</taxon>
        <taxon>Ditrysia</taxon>
        <taxon>Tineoidea</taxon>
        <taxon>Psychidae</taxon>
        <taxon>Oiketicinae</taxon>
        <taxon>Eumeta</taxon>
    </lineage>
</organism>
<proteinExistence type="predicted"/>
<protein>
    <submittedName>
        <fullName evidence="1">Uncharacterized protein</fullName>
    </submittedName>
</protein>
<name>A0A4C1V514_EUMVA</name>
<accession>A0A4C1V514</accession>
<evidence type="ECO:0000313" key="2">
    <source>
        <dbReference type="Proteomes" id="UP000299102"/>
    </source>
</evidence>